<dbReference type="EMBL" id="WKJJ01000004">
    <property type="protein sequence ID" value="MRV71529.1"/>
    <property type="molecule type" value="Genomic_DNA"/>
</dbReference>
<evidence type="ECO:0000313" key="3">
    <source>
        <dbReference type="Proteomes" id="UP000446768"/>
    </source>
</evidence>
<accession>A0A7X2IKJ2</accession>
<reference evidence="2 3" key="1">
    <citation type="submission" date="2019-11" db="EMBL/GenBank/DDBJ databases">
        <title>Novel species isolated from a subtropical stream in China.</title>
        <authorList>
            <person name="Lu H."/>
        </authorList>
    </citation>
    <scope>NUCLEOTIDE SEQUENCE [LARGE SCALE GENOMIC DNA]</scope>
    <source>
        <strain evidence="2 3">FT92W</strain>
    </source>
</reference>
<dbReference type="Pfam" id="PF14559">
    <property type="entry name" value="TPR_19"/>
    <property type="match status" value="1"/>
</dbReference>
<name>A0A7X2IKJ2_9BURK</name>
<protein>
    <submittedName>
        <fullName evidence="2">Tetratricopeptide repeat protein</fullName>
    </submittedName>
</protein>
<dbReference type="PANTHER" id="PTHR44216:SF3">
    <property type="entry name" value="PROTEIN O-MANNOSYL-TRANSFERASE TMTC2"/>
    <property type="match status" value="1"/>
</dbReference>
<evidence type="ECO:0000256" key="1">
    <source>
        <dbReference type="PROSITE-ProRule" id="PRU00339"/>
    </source>
</evidence>
<feature type="repeat" description="TPR" evidence="1">
    <location>
        <begin position="182"/>
        <end position="215"/>
    </location>
</feature>
<dbReference type="SUPFAM" id="SSF48452">
    <property type="entry name" value="TPR-like"/>
    <property type="match status" value="1"/>
</dbReference>
<dbReference type="GO" id="GO:0035269">
    <property type="term" value="P:protein O-linked glycosylation via mannose"/>
    <property type="evidence" value="ECO:0007669"/>
    <property type="project" value="TreeGrafter"/>
</dbReference>
<dbReference type="InterPro" id="IPR011990">
    <property type="entry name" value="TPR-like_helical_dom_sf"/>
</dbReference>
<gene>
    <name evidence="2" type="ORF">GJ700_07305</name>
</gene>
<sequence>MARKTERQKISLNDALQLAIDTHRQGQPRLASQHYAAILEVAPRHPDALHYMGVAQHQLGHHDAALRLIGNALEIAPDYVDARNNLGNVQKEMGLFAEAEQSYRQVLAARPDFALAHNNLGVVLRAQDRLPEAAECYRAALAIAPTFAQGWINLGHVLKKNGEEKEALSAYRNAILHSPENPEAYRNLARALVSQGRREEALEIYRQWEKFEPDNPVVRHHIAACEGAGAAAPERASDAYVQTVFDRFAGSFDGVLEKLGYRAPSLCGDMAAQLLGAPQAALDILDAGCGTGLCGPLLRPFARRLDGVDLSAGMLAKARERGGYDALHEGELTAWLQQQRQAWDMIVSADTLCYFGSLDAVFAAAAGALRGDGHLVFTVEQTVDAAPDAMSLLHPHGRYSHAEHYVRAALEQAGFEVRELQHITLRQEAGKPVAGLLAGARKR</sequence>
<feature type="repeat" description="TPR" evidence="1">
    <location>
        <begin position="114"/>
        <end position="147"/>
    </location>
</feature>
<dbReference type="CDD" id="cd02440">
    <property type="entry name" value="AdoMet_MTases"/>
    <property type="match status" value="1"/>
</dbReference>
<dbReference type="Gene3D" id="1.25.40.10">
    <property type="entry name" value="Tetratricopeptide repeat domain"/>
    <property type="match status" value="3"/>
</dbReference>
<dbReference type="AlphaFoldDB" id="A0A7X2IKJ2"/>
<dbReference type="InterPro" id="IPR029063">
    <property type="entry name" value="SAM-dependent_MTases_sf"/>
</dbReference>
<dbReference type="Pfam" id="PF13489">
    <property type="entry name" value="Methyltransf_23"/>
    <property type="match status" value="1"/>
</dbReference>
<feature type="repeat" description="TPR" evidence="1">
    <location>
        <begin position="80"/>
        <end position="113"/>
    </location>
</feature>
<dbReference type="SUPFAM" id="SSF53335">
    <property type="entry name" value="S-adenosyl-L-methionine-dependent methyltransferases"/>
    <property type="match status" value="1"/>
</dbReference>
<feature type="repeat" description="TPR" evidence="1">
    <location>
        <begin position="148"/>
        <end position="181"/>
    </location>
</feature>
<comment type="caution">
    <text evidence="2">The sequence shown here is derived from an EMBL/GenBank/DDBJ whole genome shotgun (WGS) entry which is preliminary data.</text>
</comment>
<dbReference type="Gene3D" id="3.40.50.150">
    <property type="entry name" value="Vaccinia Virus protein VP39"/>
    <property type="match status" value="1"/>
</dbReference>
<keyword evidence="3" id="KW-1185">Reference proteome</keyword>
<dbReference type="Pfam" id="PF13432">
    <property type="entry name" value="TPR_16"/>
    <property type="match status" value="2"/>
</dbReference>
<dbReference type="InterPro" id="IPR019734">
    <property type="entry name" value="TPR_rpt"/>
</dbReference>
<keyword evidence="1" id="KW-0802">TPR repeat</keyword>
<dbReference type="PROSITE" id="PS50005">
    <property type="entry name" value="TPR"/>
    <property type="match status" value="5"/>
</dbReference>
<dbReference type="PANTHER" id="PTHR44216">
    <property type="entry name" value="PROTEIN O-MANNOSYL-TRANSFERASE TMTC2"/>
    <property type="match status" value="1"/>
</dbReference>
<evidence type="ECO:0000313" key="2">
    <source>
        <dbReference type="EMBL" id="MRV71529.1"/>
    </source>
</evidence>
<dbReference type="GO" id="GO:0000030">
    <property type="term" value="F:mannosyltransferase activity"/>
    <property type="evidence" value="ECO:0007669"/>
    <property type="project" value="TreeGrafter"/>
</dbReference>
<organism evidence="2 3">
    <name type="scientific">Pseudoduganella rivuli</name>
    <dbReference type="NCBI Taxonomy" id="2666085"/>
    <lineage>
        <taxon>Bacteria</taxon>
        <taxon>Pseudomonadati</taxon>
        <taxon>Pseudomonadota</taxon>
        <taxon>Betaproteobacteria</taxon>
        <taxon>Burkholderiales</taxon>
        <taxon>Oxalobacteraceae</taxon>
        <taxon>Telluria group</taxon>
        <taxon>Pseudoduganella</taxon>
    </lineage>
</organism>
<feature type="repeat" description="TPR" evidence="1">
    <location>
        <begin position="46"/>
        <end position="79"/>
    </location>
</feature>
<dbReference type="SMART" id="SM00028">
    <property type="entry name" value="TPR"/>
    <property type="match status" value="5"/>
</dbReference>
<dbReference type="InterPro" id="IPR052384">
    <property type="entry name" value="TMTC_O-mannosyltransferase"/>
</dbReference>
<proteinExistence type="predicted"/>
<dbReference type="Proteomes" id="UP000446768">
    <property type="component" value="Unassembled WGS sequence"/>
</dbReference>